<feature type="domain" description="DUF7730" evidence="2">
    <location>
        <begin position="37"/>
        <end position="121"/>
    </location>
</feature>
<gene>
    <name evidence="3" type="ORF">DM02DRAFT_690743</name>
</gene>
<dbReference type="PANTHER" id="PTHR38790">
    <property type="entry name" value="2EXR DOMAIN-CONTAINING PROTEIN-RELATED"/>
    <property type="match status" value="1"/>
</dbReference>
<sequence>MGPKRRKKCPISPRPPGDCITRRTRSQVEKQKKAKKEGESHLFLRLPLDIRMMIYKIIFAQVSAFRRNDILHFRREDRDAPPWERPAPVHAQTGQNVMPTDTESMAILRTCRQIYHEAVRVPFIYSKWCMDDWWFYRHLSFKGIEWITTLIMHNTGGPGADFFPEIINKSLKDFRSLNNIEVRAGGATWGNSSYPTFRMRGIRMMSVLVGLRPDASLSLCIRTETIETLISKEEAYRFFENPGDHLSAQDHRIWKQWLKIMDLMGAKSLTKVLKERQARQQNRP</sequence>
<dbReference type="Proteomes" id="UP000244855">
    <property type="component" value="Unassembled WGS sequence"/>
</dbReference>
<evidence type="ECO:0000313" key="3">
    <source>
        <dbReference type="EMBL" id="PVI08230.1"/>
    </source>
</evidence>
<dbReference type="Pfam" id="PF24864">
    <property type="entry name" value="DUF7730"/>
    <property type="match status" value="1"/>
</dbReference>
<accession>A0A2V1EFH6</accession>
<dbReference type="EMBL" id="KZ805301">
    <property type="protein sequence ID" value="PVI08230.1"/>
    <property type="molecule type" value="Genomic_DNA"/>
</dbReference>
<dbReference type="InterPro" id="IPR056632">
    <property type="entry name" value="DUF7730"/>
</dbReference>
<name>A0A2V1EFH6_9PLEO</name>
<evidence type="ECO:0000259" key="2">
    <source>
        <dbReference type="Pfam" id="PF24864"/>
    </source>
</evidence>
<keyword evidence="4" id="KW-1185">Reference proteome</keyword>
<proteinExistence type="predicted"/>
<organism evidence="3 4">
    <name type="scientific">Periconia macrospinosa</name>
    <dbReference type="NCBI Taxonomy" id="97972"/>
    <lineage>
        <taxon>Eukaryota</taxon>
        <taxon>Fungi</taxon>
        <taxon>Dikarya</taxon>
        <taxon>Ascomycota</taxon>
        <taxon>Pezizomycotina</taxon>
        <taxon>Dothideomycetes</taxon>
        <taxon>Pleosporomycetidae</taxon>
        <taxon>Pleosporales</taxon>
        <taxon>Massarineae</taxon>
        <taxon>Periconiaceae</taxon>
        <taxon>Periconia</taxon>
    </lineage>
</organism>
<evidence type="ECO:0000313" key="4">
    <source>
        <dbReference type="Proteomes" id="UP000244855"/>
    </source>
</evidence>
<evidence type="ECO:0000256" key="1">
    <source>
        <dbReference type="SAM" id="MobiDB-lite"/>
    </source>
</evidence>
<protein>
    <recommendedName>
        <fullName evidence="2">DUF7730 domain-containing protein</fullName>
    </recommendedName>
</protein>
<dbReference type="OrthoDB" id="62952at2759"/>
<reference evidence="3 4" key="1">
    <citation type="journal article" date="2018" name="Sci. Rep.">
        <title>Comparative genomics provides insights into the lifestyle and reveals functional heterogeneity of dark septate endophytic fungi.</title>
        <authorList>
            <person name="Knapp D.G."/>
            <person name="Nemeth J.B."/>
            <person name="Barry K."/>
            <person name="Hainaut M."/>
            <person name="Henrissat B."/>
            <person name="Johnson J."/>
            <person name="Kuo A."/>
            <person name="Lim J.H.P."/>
            <person name="Lipzen A."/>
            <person name="Nolan M."/>
            <person name="Ohm R.A."/>
            <person name="Tamas L."/>
            <person name="Grigoriev I.V."/>
            <person name="Spatafora J.W."/>
            <person name="Nagy L.G."/>
            <person name="Kovacs G.M."/>
        </authorList>
    </citation>
    <scope>NUCLEOTIDE SEQUENCE [LARGE SCALE GENOMIC DNA]</scope>
    <source>
        <strain evidence="3 4">DSE2036</strain>
    </source>
</reference>
<feature type="region of interest" description="Disordered" evidence="1">
    <location>
        <begin position="1"/>
        <end position="34"/>
    </location>
</feature>
<dbReference type="PANTHER" id="PTHR38790:SF9">
    <property type="entry name" value="F-BOX DOMAIN-CONTAINING PROTEIN"/>
    <property type="match status" value="1"/>
</dbReference>
<dbReference type="AlphaFoldDB" id="A0A2V1EFH6"/>